<gene>
    <name evidence="1" type="ORF">A2W05_08565</name>
</gene>
<accession>A0A1F7RU28</accession>
<comment type="caution">
    <text evidence="1">The sequence shown here is derived from an EMBL/GenBank/DDBJ whole genome shotgun (WGS) entry which is preliminary data.</text>
</comment>
<dbReference type="EMBL" id="MGDE01000154">
    <property type="protein sequence ID" value="OGL45055.1"/>
    <property type="molecule type" value="Genomic_DNA"/>
</dbReference>
<evidence type="ECO:0000313" key="2">
    <source>
        <dbReference type="Proteomes" id="UP000178797"/>
    </source>
</evidence>
<proteinExistence type="predicted"/>
<sequence>MKVIKAAKISDGWEIEAEVYEESSFIKSLGLPTRVQDRNIYEVKLNEKLEVQSYECCSQEKLQEK</sequence>
<dbReference type="AlphaFoldDB" id="A0A1F7RU28"/>
<protein>
    <submittedName>
        <fullName evidence="1">Uncharacterized protein</fullName>
    </submittedName>
</protein>
<name>A0A1F7RU28_9BACT</name>
<dbReference type="Proteomes" id="UP000178797">
    <property type="component" value="Unassembled WGS sequence"/>
</dbReference>
<reference evidence="1 2" key="1">
    <citation type="journal article" date="2016" name="Nat. Commun.">
        <title>Thousands of microbial genomes shed light on interconnected biogeochemical processes in an aquifer system.</title>
        <authorList>
            <person name="Anantharaman K."/>
            <person name="Brown C.T."/>
            <person name="Hug L.A."/>
            <person name="Sharon I."/>
            <person name="Castelle C.J."/>
            <person name="Probst A.J."/>
            <person name="Thomas B.C."/>
            <person name="Singh A."/>
            <person name="Wilkins M.J."/>
            <person name="Karaoz U."/>
            <person name="Brodie E.L."/>
            <person name="Williams K.H."/>
            <person name="Hubbard S.S."/>
            <person name="Banfield J.F."/>
        </authorList>
    </citation>
    <scope>NUCLEOTIDE SEQUENCE [LARGE SCALE GENOMIC DNA]</scope>
</reference>
<evidence type="ECO:0000313" key="1">
    <source>
        <dbReference type="EMBL" id="OGL45055.1"/>
    </source>
</evidence>
<organism evidence="1 2">
    <name type="scientific">Candidatus Schekmanbacteria bacterium RBG_16_38_10</name>
    <dbReference type="NCBI Taxonomy" id="1817879"/>
    <lineage>
        <taxon>Bacteria</taxon>
        <taxon>Candidatus Schekmaniibacteriota</taxon>
    </lineage>
</organism>